<keyword evidence="2" id="KW-0288">FMN</keyword>
<keyword evidence="3" id="KW-0560">Oxidoreductase</keyword>
<dbReference type="AlphaFoldDB" id="A0AA91TPU6"/>
<dbReference type="GO" id="GO:0016491">
    <property type="term" value="F:oxidoreductase activity"/>
    <property type="evidence" value="ECO:0007669"/>
    <property type="project" value="UniProtKB-KW"/>
</dbReference>
<dbReference type="PANTHER" id="PTHR23026:SF90">
    <property type="entry name" value="IODOTYROSINE DEIODINASE 1"/>
    <property type="match status" value="1"/>
</dbReference>
<organism evidence="5 6">
    <name type="scientific">Niallia circulans</name>
    <name type="common">Bacillus circulans</name>
    <dbReference type="NCBI Taxonomy" id="1397"/>
    <lineage>
        <taxon>Bacteria</taxon>
        <taxon>Bacillati</taxon>
        <taxon>Bacillota</taxon>
        <taxon>Bacilli</taxon>
        <taxon>Bacillales</taxon>
        <taxon>Bacillaceae</taxon>
        <taxon>Niallia</taxon>
    </lineage>
</organism>
<evidence type="ECO:0000313" key="6">
    <source>
        <dbReference type="Proteomes" id="UP000216961"/>
    </source>
</evidence>
<protein>
    <recommendedName>
        <fullName evidence="4">Nitroreductase domain-containing protein</fullName>
    </recommendedName>
</protein>
<evidence type="ECO:0000256" key="3">
    <source>
        <dbReference type="ARBA" id="ARBA00023002"/>
    </source>
</evidence>
<dbReference type="PANTHER" id="PTHR23026">
    <property type="entry name" value="NADPH NITROREDUCTASE"/>
    <property type="match status" value="1"/>
</dbReference>
<accession>A0AA91TPU6</accession>
<dbReference type="EMBL" id="NPBQ01000114">
    <property type="protein sequence ID" value="PAD81693.1"/>
    <property type="molecule type" value="Genomic_DNA"/>
</dbReference>
<sequence length="333" mass="38406">MKTNTNKLKEYGKKILQKIRLRYLAGKDIRRFSKTASFSIYDCSYEQLCSRIIYNVHAIEKGLSRNENIRLGFGKKALSVLNDALVVYTKSGYSQDSFPYRQGRSIILRYKKFHESKNFDVSFLSEIIDSTFLEDYNQVFREAGTKTIYREEKKQNHNKDFYSLAQNRYSIREFSGQPIDINKVNNAIKNAGKTPSVCNRQGWKVYVVTNKEKMKNLLYLQRGFKGYPKLPEVVLAISVSNSTFLSPVERNEAFVDGGLFSMSVIYGLEHEGLAAVPLNAMMNSRDEKDIRKLIEVDDSEQLILFIAIGDFKEETIVPASDRKSIEDYTIYIK</sequence>
<comment type="caution">
    <text evidence="5">The sequence shown here is derived from an EMBL/GenBank/DDBJ whole genome shotgun (WGS) entry which is preliminary data.</text>
</comment>
<dbReference type="RefSeq" id="WP_095332679.1">
    <property type="nucleotide sequence ID" value="NZ_NPBQ01000114.1"/>
</dbReference>
<keyword evidence="1" id="KW-0285">Flavoprotein</keyword>
<proteinExistence type="predicted"/>
<dbReference type="SUPFAM" id="SSF55469">
    <property type="entry name" value="FMN-dependent nitroreductase-like"/>
    <property type="match status" value="1"/>
</dbReference>
<dbReference type="InterPro" id="IPR000415">
    <property type="entry name" value="Nitroreductase-like"/>
</dbReference>
<reference evidence="5 6" key="1">
    <citation type="submission" date="2017-07" db="EMBL/GenBank/DDBJ databases">
        <title>Isolation and whole genome analysis of endospore-forming bacteria from heroin.</title>
        <authorList>
            <person name="Kalinowski J."/>
            <person name="Ahrens B."/>
            <person name="Al-Dilaimi A."/>
            <person name="Winkler A."/>
            <person name="Wibberg D."/>
            <person name="Schleenbecker U."/>
            <person name="Ruckert C."/>
            <person name="Wolfel R."/>
            <person name="Grass G."/>
        </authorList>
    </citation>
    <scope>NUCLEOTIDE SEQUENCE [LARGE SCALE GENOMIC DNA]</scope>
    <source>
        <strain evidence="5 6">7521-2</strain>
    </source>
</reference>
<name>A0AA91TPU6_NIACI</name>
<dbReference type="Pfam" id="PF00881">
    <property type="entry name" value="Nitroreductase"/>
    <property type="match status" value="1"/>
</dbReference>
<dbReference type="InterPro" id="IPR029479">
    <property type="entry name" value="Nitroreductase"/>
</dbReference>
<gene>
    <name evidence="5" type="ORF">CHH57_18780</name>
</gene>
<feature type="domain" description="Nitroreductase" evidence="4">
    <location>
        <begin position="166"/>
        <end position="218"/>
    </location>
</feature>
<dbReference type="Proteomes" id="UP000216961">
    <property type="component" value="Unassembled WGS sequence"/>
</dbReference>
<dbReference type="InterPro" id="IPR050627">
    <property type="entry name" value="Nitroreductase/BluB"/>
</dbReference>
<evidence type="ECO:0000256" key="2">
    <source>
        <dbReference type="ARBA" id="ARBA00022643"/>
    </source>
</evidence>
<evidence type="ECO:0000259" key="4">
    <source>
        <dbReference type="Pfam" id="PF00881"/>
    </source>
</evidence>
<dbReference type="Gene3D" id="3.40.109.10">
    <property type="entry name" value="NADH Oxidase"/>
    <property type="match status" value="1"/>
</dbReference>
<evidence type="ECO:0000313" key="5">
    <source>
        <dbReference type="EMBL" id="PAD81693.1"/>
    </source>
</evidence>
<evidence type="ECO:0000256" key="1">
    <source>
        <dbReference type="ARBA" id="ARBA00022630"/>
    </source>
</evidence>